<protein>
    <recommendedName>
        <fullName evidence="4">NAD-dependent epimerase/dehydratase domain-containing protein</fullName>
    </recommendedName>
</protein>
<comment type="similarity">
    <text evidence="1">Belongs to the NAD(P)-dependent epimerase/dehydratase family.</text>
</comment>
<organism evidence="5 6">
    <name type="scientific">Vanrija albida</name>
    <dbReference type="NCBI Taxonomy" id="181172"/>
    <lineage>
        <taxon>Eukaryota</taxon>
        <taxon>Fungi</taxon>
        <taxon>Dikarya</taxon>
        <taxon>Basidiomycota</taxon>
        <taxon>Agaricomycotina</taxon>
        <taxon>Tremellomycetes</taxon>
        <taxon>Trichosporonales</taxon>
        <taxon>Trichosporonaceae</taxon>
        <taxon>Vanrija</taxon>
    </lineage>
</organism>
<dbReference type="InterPro" id="IPR001509">
    <property type="entry name" value="Epimerase_deHydtase"/>
</dbReference>
<evidence type="ECO:0000313" key="5">
    <source>
        <dbReference type="EMBL" id="KAL1407643.1"/>
    </source>
</evidence>
<reference evidence="5 6" key="1">
    <citation type="submission" date="2023-08" db="EMBL/GenBank/DDBJ databases">
        <title>Annotated Genome Sequence of Vanrija albida AlHP1.</title>
        <authorList>
            <person name="Herzog R."/>
        </authorList>
    </citation>
    <scope>NUCLEOTIDE SEQUENCE [LARGE SCALE GENOMIC DNA]</scope>
    <source>
        <strain evidence="5 6">AlHP1</strain>
    </source>
</reference>
<dbReference type="Proteomes" id="UP001565368">
    <property type="component" value="Unassembled WGS sequence"/>
</dbReference>
<name>A0ABR3PZU1_9TREE</name>
<sequence>MHILLTGATGTIGSLTAQRLSANGHTVLATDVRPWSAAPKGPALPQGVEFTIADLTSIPAVDSLFAGQKFDGVIHLGAYPWPRADLDDRELYKNNSVSSYLVLRTAVDNGVKRIVQASSVNALGLSYSPEGHNKFKYDQFPLTEKSARRPEDAYALTKHECEIQADSLVLWAPGTRIASLRPHMVRDTYDLAWPDCMARDHFAWVSNDACAAACELGLTSEGWEGHEVFNIIAPEHCWEGGVDAQRKKGDAGQDVGVKGSSARPTTLQLLKHHWPHVPLDEGYWAANPWRSVWSAEKAEKLLGWKHDEYPATKAA</sequence>
<dbReference type="PANTHER" id="PTHR43103:SF5">
    <property type="entry name" value="4-EPIMERASE, PUTATIVE (AFU_ORTHOLOGUE AFUA_7G00360)-RELATED"/>
    <property type="match status" value="1"/>
</dbReference>
<evidence type="ECO:0000256" key="3">
    <source>
        <dbReference type="ARBA" id="ARBA00023027"/>
    </source>
</evidence>
<proteinExistence type="inferred from homology"/>
<dbReference type="InterPro" id="IPR036291">
    <property type="entry name" value="NAD(P)-bd_dom_sf"/>
</dbReference>
<dbReference type="PANTHER" id="PTHR43103">
    <property type="entry name" value="NUCLEOSIDE-DIPHOSPHATE-SUGAR EPIMERASE"/>
    <property type="match status" value="1"/>
</dbReference>
<dbReference type="Pfam" id="PF01370">
    <property type="entry name" value="Epimerase"/>
    <property type="match status" value="1"/>
</dbReference>
<keyword evidence="3" id="KW-0520">NAD</keyword>
<evidence type="ECO:0000313" key="6">
    <source>
        <dbReference type="Proteomes" id="UP001565368"/>
    </source>
</evidence>
<keyword evidence="2" id="KW-0560">Oxidoreductase</keyword>
<evidence type="ECO:0000259" key="4">
    <source>
        <dbReference type="Pfam" id="PF01370"/>
    </source>
</evidence>
<feature type="domain" description="NAD-dependent epimerase/dehydratase" evidence="4">
    <location>
        <begin position="3"/>
        <end position="182"/>
    </location>
</feature>
<dbReference type="SUPFAM" id="SSF51735">
    <property type="entry name" value="NAD(P)-binding Rossmann-fold domains"/>
    <property type="match status" value="1"/>
</dbReference>
<dbReference type="GeneID" id="95988119"/>
<dbReference type="Gene3D" id="3.40.50.720">
    <property type="entry name" value="NAD(P)-binding Rossmann-like Domain"/>
    <property type="match status" value="1"/>
</dbReference>
<gene>
    <name evidence="5" type="ORF">Q8F55_007076</name>
</gene>
<comment type="caution">
    <text evidence="5">The sequence shown here is derived from an EMBL/GenBank/DDBJ whole genome shotgun (WGS) entry which is preliminary data.</text>
</comment>
<evidence type="ECO:0000256" key="1">
    <source>
        <dbReference type="ARBA" id="ARBA00007637"/>
    </source>
</evidence>
<accession>A0ABR3PZU1</accession>
<keyword evidence="6" id="KW-1185">Reference proteome</keyword>
<dbReference type="RefSeq" id="XP_069207587.1">
    <property type="nucleotide sequence ID" value="XM_069355516.1"/>
</dbReference>
<evidence type="ECO:0000256" key="2">
    <source>
        <dbReference type="ARBA" id="ARBA00023002"/>
    </source>
</evidence>
<dbReference type="EMBL" id="JBBXJM010000005">
    <property type="protein sequence ID" value="KAL1407643.1"/>
    <property type="molecule type" value="Genomic_DNA"/>
</dbReference>